<comment type="caution">
    <text evidence="2">The sequence shown here is derived from an EMBL/GenBank/DDBJ whole genome shotgun (WGS) entry which is preliminary data.</text>
</comment>
<protein>
    <submittedName>
        <fullName evidence="2">Uncharacterized protein</fullName>
    </submittedName>
</protein>
<evidence type="ECO:0000313" key="2">
    <source>
        <dbReference type="EMBL" id="OIJ68272.1"/>
    </source>
</evidence>
<dbReference type="Proteomes" id="UP000034196">
    <property type="component" value="Unassembled WGS sequence"/>
</dbReference>
<dbReference type="STRING" id="1428628.WN71_008805"/>
<accession>A0A1J4P0Z3</accession>
<dbReference type="RefSeq" id="WP_046592174.1">
    <property type="nucleotide sequence ID" value="NZ_LAVA02000017.1"/>
</dbReference>
<sequence>MAQARGLTPLAALPGAEGRYVRLTGDEVSAADFIGLVGKCSARLLYFCTETFTAETFAVLDDDEFEAEDQLSADARDELNRLPPAHTTGGRGDLLHGRGPAPLLDRGSRLAAIPGPLA</sequence>
<evidence type="ECO:0000313" key="3">
    <source>
        <dbReference type="Proteomes" id="UP000034196"/>
    </source>
</evidence>
<evidence type="ECO:0000256" key="1">
    <source>
        <dbReference type="SAM" id="MobiDB-lite"/>
    </source>
</evidence>
<proteinExistence type="predicted"/>
<organism evidence="2 3">
    <name type="scientific">Streptomyces mangrovisoli</name>
    <dbReference type="NCBI Taxonomy" id="1428628"/>
    <lineage>
        <taxon>Bacteria</taxon>
        <taxon>Bacillati</taxon>
        <taxon>Actinomycetota</taxon>
        <taxon>Actinomycetes</taxon>
        <taxon>Kitasatosporales</taxon>
        <taxon>Streptomycetaceae</taxon>
        <taxon>Streptomyces</taxon>
    </lineage>
</organism>
<feature type="region of interest" description="Disordered" evidence="1">
    <location>
        <begin position="69"/>
        <end position="107"/>
    </location>
</feature>
<keyword evidence="3" id="KW-1185">Reference proteome</keyword>
<dbReference type="AlphaFoldDB" id="A0A1J4P0Z3"/>
<reference evidence="2" key="1">
    <citation type="submission" date="2016-10" db="EMBL/GenBank/DDBJ databases">
        <title>Genome sequence of Streptomyces mangrovisoli MUSC 149.</title>
        <authorList>
            <person name="Lee L.-H."/>
            <person name="Ser H.-L."/>
        </authorList>
    </citation>
    <scope>NUCLEOTIDE SEQUENCE [LARGE SCALE GENOMIC DNA]</scope>
    <source>
        <strain evidence="2">MUSC 149</strain>
    </source>
</reference>
<gene>
    <name evidence="2" type="ORF">WN71_008805</name>
</gene>
<dbReference type="EMBL" id="LAVA02000017">
    <property type="protein sequence ID" value="OIJ68272.1"/>
    <property type="molecule type" value="Genomic_DNA"/>
</dbReference>
<name>A0A1J4P0Z3_9ACTN</name>